<proteinExistence type="predicted"/>
<comment type="caution">
    <text evidence="2">The sequence shown here is derived from an EMBL/GenBank/DDBJ whole genome shotgun (WGS) entry which is preliminary data.</text>
</comment>
<organism evidence="2 3">
    <name type="scientific">Pontibacter diazotrophicus</name>
    <dbReference type="NCBI Taxonomy" id="1400979"/>
    <lineage>
        <taxon>Bacteria</taxon>
        <taxon>Pseudomonadati</taxon>
        <taxon>Bacteroidota</taxon>
        <taxon>Cytophagia</taxon>
        <taxon>Cytophagales</taxon>
        <taxon>Hymenobacteraceae</taxon>
        <taxon>Pontibacter</taxon>
    </lineage>
</organism>
<dbReference type="EMBL" id="QRGR01000006">
    <property type="protein sequence ID" value="RDV15981.1"/>
    <property type="molecule type" value="Genomic_DNA"/>
</dbReference>
<dbReference type="AlphaFoldDB" id="A0A3D8LEW6"/>
<keyword evidence="1" id="KW-0732">Signal</keyword>
<sequence>MKKRIFLLVLLTSLFIAKEGFSQINVSYHQSNLPFLAVGYEFSKWTPEFRLSTDVFTEDMSAEVVVPYKIIRKEDYYLDAGLGLRLGEFSGVLLPVGLSVFPFEKKQFGFHTEAALLTNIGSEVDMIFRGSWGITFRFRERQ</sequence>
<keyword evidence="3" id="KW-1185">Reference proteome</keyword>
<feature type="chain" id="PRO_5017750230" description="Outer membrane protein beta-barrel domain-containing protein" evidence="1">
    <location>
        <begin position="23"/>
        <end position="142"/>
    </location>
</feature>
<dbReference type="RefSeq" id="WP_115564694.1">
    <property type="nucleotide sequence ID" value="NZ_QRGR01000006.1"/>
</dbReference>
<gene>
    <name evidence="2" type="ORF">DXT99_06295</name>
</gene>
<evidence type="ECO:0008006" key="4">
    <source>
        <dbReference type="Google" id="ProtNLM"/>
    </source>
</evidence>
<evidence type="ECO:0000313" key="3">
    <source>
        <dbReference type="Proteomes" id="UP000256708"/>
    </source>
</evidence>
<evidence type="ECO:0000256" key="1">
    <source>
        <dbReference type="SAM" id="SignalP"/>
    </source>
</evidence>
<protein>
    <recommendedName>
        <fullName evidence="4">Outer membrane protein beta-barrel domain-containing protein</fullName>
    </recommendedName>
</protein>
<accession>A0A3D8LEW6</accession>
<dbReference type="OrthoDB" id="1453926at2"/>
<reference evidence="3" key="1">
    <citation type="submission" date="2018-08" db="EMBL/GenBank/DDBJ databases">
        <authorList>
            <person name="Liu Z.-W."/>
            <person name="Du Z.-J."/>
        </authorList>
    </citation>
    <scope>NUCLEOTIDE SEQUENCE [LARGE SCALE GENOMIC DNA]</scope>
    <source>
        <strain evidence="3">H4X</strain>
    </source>
</reference>
<name>A0A3D8LEW6_9BACT</name>
<evidence type="ECO:0000313" key="2">
    <source>
        <dbReference type="EMBL" id="RDV15981.1"/>
    </source>
</evidence>
<feature type="signal peptide" evidence="1">
    <location>
        <begin position="1"/>
        <end position="22"/>
    </location>
</feature>
<dbReference type="Proteomes" id="UP000256708">
    <property type="component" value="Unassembled WGS sequence"/>
</dbReference>